<dbReference type="HOGENOM" id="CLU_010471_0_0_5"/>
<name>D9QNI1_BRESC</name>
<feature type="chain" id="PRO_5005672401" evidence="2">
    <location>
        <begin position="22"/>
        <end position="798"/>
    </location>
</feature>
<keyword evidence="5" id="KW-0378">Hydrolase</keyword>
<feature type="domain" description="Glucodextranase N-terminal" evidence="4">
    <location>
        <begin position="39"/>
        <end position="326"/>
    </location>
</feature>
<dbReference type="GO" id="GO:0016757">
    <property type="term" value="F:glycosyltransferase activity"/>
    <property type="evidence" value="ECO:0007669"/>
    <property type="project" value="UniProtKB-ARBA"/>
</dbReference>
<evidence type="ECO:0000313" key="6">
    <source>
        <dbReference type="Proteomes" id="UP000002696"/>
    </source>
</evidence>
<reference evidence="6" key="1">
    <citation type="journal article" date="2011" name="J. Bacteriol.">
        <title>Genome sequences of eight morphologically diverse alphaproteobacteria.</title>
        <authorList>
            <consortium name="US DOE Joint Genome Institute"/>
            <person name="Brown P.J."/>
            <person name="Kysela D.T."/>
            <person name="Buechlein A."/>
            <person name="Hemmerich C."/>
            <person name="Brun Y.V."/>
        </authorList>
    </citation>
    <scope>NUCLEOTIDE SEQUENCE [LARGE SCALE GENOMIC DNA]</scope>
    <source>
        <strain evidence="6">ATCC 15264 / DSM 4735 / LMG 14903 / NBRC 16000 / CB 81</strain>
    </source>
</reference>
<dbReference type="GO" id="GO:0004339">
    <property type="term" value="F:glucan 1,4-alpha-glucosidase activity"/>
    <property type="evidence" value="ECO:0007669"/>
    <property type="project" value="UniProtKB-EC"/>
</dbReference>
<organism evidence="5 6">
    <name type="scientific">Brevundimonas subvibrioides (strain ATCC 15264 / DSM 4735 / LMG 14903 / NBRC 16000 / CB 81)</name>
    <name type="common">Caulobacter subvibrioides</name>
    <dbReference type="NCBI Taxonomy" id="633149"/>
    <lineage>
        <taxon>Bacteria</taxon>
        <taxon>Pseudomonadati</taxon>
        <taxon>Pseudomonadota</taxon>
        <taxon>Alphaproteobacteria</taxon>
        <taxon>Caulobacterales</taxon>
        <taxon>Caulobacteraceae</taxon>
        <taxon>Brevundimonas</taxon>
    </lineage>
</organism>
<evidence type="ECO:0000256" key="1">
    <source>
        <dbReference type="SAM" id="MobiDB-lite"/>
    </source>
</evidence>
<dbReference type="eggNOG" id="COG3387">
    <property type="taxonomic scope" value="Bacteria"/>
</dbReference>
<gene>
    <name evidence="5" type="ordered locus">Bresu_2909</name>
</gene>
<sequence>MRKLTRALMLGTALLPSMACASMTPVTDPAVLPASEPIAPGAPGAATTWSSAAKTGVGASYEAYVDGHYRDGGPTGAVSKVWFSIADGVLTETMYGLIHEAQIKQMRFAVMTETGLSVEGTDTTSRTEYQYVDAGGRPLSPAYRVITTDKAGRYEIAKTIFTDPDRNTLVVSVVIHALKGPVTPYLVLEPHMANTGGGDIAEATNDVLFAHEGNVHLALMPSQPFEAASAGFLGASDGLMDLQANGRLTNLYASSGGTPGSVVLTGAMQTIPEGLASAQAIYIGFGDSREAALASVRGSGSSGETVGDLLARFNGEGDHVGWEDWIGSLTELPRMAEVGTDGGKLAYASALMLKVQEDRTHAGALIASLSNPWGETVDATQASTGYKAVWPRDFYQVAMALMALGDRQTPLAAFRYLPQVQVDAGTPGNTGATGWFLQKTHVDGQIEWVGVQLDQTAMPIMLGWKLWKAGEVSDAEMARMYAAMIKPAADFLVDGGTIGLDWNDRTITPPWSQQERWEEQEGYSPSTTAAVITGLTVAAEIARASGDVASADRYQATADDYAGKVEARMFTTEGSLGDGDYFLRLSRNEDPNDRAPLGENNGQPALPEDRIVDGGFLELVRYGVRAADAPSITETLPEYDDQTREDRLRVRYDLNGSSGWRRYGNDGYGENTDTSGNYGVGGMTPGQRGRVWPIFTGERGTYELARLLEDGTPDPDAIDRIRQTYVRGMESFANDGLLLPEQVWDGVGRTPADYAIGKGTDSATPLAWTHAEYLKLLRSLADRAIWDRYAPVATRYAR</sequence>
<dbReference type="PANTHER" id="PTHR31616:SF0">
    <property type="entry name" value="GLUCAN 1,4-ALPHA-GLUCOSIDASE"/>
    <property type="match status" value="1"/>
</dbReference>
<evidence type="ECO:0000256" key="2">
    <source>
        <dbReference type="SAM" id="SignalP"/>
    </source>
</evidence>
<evidence type="ECO:0000259" key="3">
    <source>
        <dbReference type="Pfam" id="PF00723"/>
    </source>
</evidence>
<evidence type="ECO:0000259" key="4">
    <source>
        <dbReference type="Pfam" id="PF09137"/>
    </source>
</evidence>
<dbReference type="Pfam" id="PF00723">
    <property type="entry name" value="Glyco_hydro_15"/>
    <property type="match status" value="1"/>
</dbReference>
<dbReference type="NCBIfam" id="TIGR01535">
    <property type="entry name" value="glucan_glucosid"/>
    <property type="match status" value="1"/>
</dbReference>
<dbReference type="GO" id="GO:0030246">
    <property type="term" value="F:carbohydrate binding"/>
    <property type="evidence" value="ECO:0007669"/>
    <property type="project" value="InterPro"/>
</dbReference>
<dbReference type="KEGG" id="bsb:Bresu_2909"/>
<dbReference type="GO" id="GO:0005975">
    <property type="term" value="P:carbohydrate metabolic process"/>
    <property type="evidence" value="ECO:0007669"/>
    <property type="project" value="InterPro"/>
</dbReference>
<dbReference type="InterPro" id="IPR014718">
    <property type="entry name" value="GH-type_carb-bd"/>
</dbReference>
<dbReference type="InterPro" id="IPR011013">
    <property type="entry name" value="Gal_mutarotase_sf_dom"/>
</dbReference>
<protein>
    <submittedName>
        <fullName evidence="5">Glucan 1,4-alpha-glucosidase</fullName>
        <ecNumber evidence="5">3.2.1.3</ecNumber>
    </submittedName>
</protein>
<dbReference type="Pfam" id="PF09137">
    <property type="entry name" value="Glucodextran_N"/>
    <property type="match status" value="1"/>
</dbReference>
<dbReference type="EC" id="3.2.1.3" evidence="5"/>
<dbReference type="AlphaFoldDB" id="D9QNI1"/>
<dbReference type="InterPro" id="IPR015220">
    <property type="entry name" value="Glucodextranase_N"/>
</dbReference>
<dbReference type="PANTHER" id="PTHR31616">
    <property type="entry name" value="TREHALASE"/>
    <property type="match status" value="1"/>
</dbReference>
<accession>D9QNI1</accession>
<dbReference type="OrthoDB" id="9806081at2"/>
<evidence type="ECO:0000313" key="5">
    <source>
        <dbReference type="EMBL" id="ADL02216.1"/>
    </source>
</evidence>
<feature type="domain" description="GH15-like" evidence="3">
    <location>
        <begin position="344"/>
        <end position="776"/>
    </location>
</feature>
<dbReference type="InterPro" id="IPR011613">
    <property type="entry name" value="GH15-like"/>
</dbReference>
<dbReference type="InterPro" id="IPR006425">
    <property type="entry name" value="Glucoamylase_bac"/>
</dbReference>
<feature type="region of interest" description="Disordered" evidence="1">
    <location>
        <begin position="586"/>
        <end position="609"/>
    </location>
</feature>
<dbReference type="CDD" id="cd07430">
    <property type="entry name" value="GH15_N"/>
    <property type="match status" value="1"/>
</dbReference>
<dbReference type="SUPFAM" id="SSF74650">
    <property type="entry name" value="Galactose mutarotase-like"/>
    <property type="match status" value="1"/>
</dbReference>
<dbReference type="InterPro" id="IPR012341">
    <property type="entry name" value="6hp_glycosidase-like_sf"/>
</dbReference>
<dbReference type="SUPFAM" id="SSF48208">
    <property type="entry name" value="Six-hairpin glycosidases"/>
    <property type="match status" value="1"/>
</dbReference>
<dbReference type="InParanoid" id="D9QNI1"/>
<feature type="signal peptide" evidence="2">
    <location>
        <begin position="1"/>
        <end position="21"/>
    </location>
</feature>
<dbReference type="Gene3D" id="2.70.98.10">
    <property type="match status" value="1"/>
</dbReference>
<dbReference type="Proteomes" id="UP000002696">
    <property type="component" value="Chromosome"/>
</dbReference>
<dbReference type="Gene3D" id="1.50.10.10">
    <property type="match status" value="1"/>
</dbReference>
<dbReference type="STRING" id="633149.Bresu_2909"/>
<proteinExistence type="predicted"/>
<dbReference type="CAZy" id="GH15">
    <property type="family name" value="Glycoside Hydrolase Family 15"/>
</dbReference>
<keyword evidence="6" id="KW-1185">Reference proteome</keyword>
<keyword evidence="2" id="KW-0732">Signal</keyword>
<dbReference type="EMBL" id="CP002102">
    <property type="protein sequence ID" value="ADL02216.1"/>
    <property type="molecule type" value="Genomic_DNA"/>
</dbReference>
<keyword evidence="5" id="KW-0326">Glycosidase</keyword>
<dbReference type="RefSeq" id="WP_013270317.1">
    <property type="nucleotide sequence ID" value="NC_014375.1"/>
</dbReference>
<dbReference type="InterPro" id="IPR008928">
    <property type="entry name" value="6-hairpin_glycosidase_sf"/>
</dbReference>